<dbReference type="AlphaFoldDB" id="A0AAJ6QW22"/>
<proteinExistence type="predicted"/>
<protein>
    <submittedName>
        <fullName evidence="2">Uncharacterized protein LOC100902658</fullName>
    </submittedName>
</protein>
<sequence>MPSQSPLLAQEQALESYGVGSIKKIFGRQREPYGFLTIHHPEELRGDEAVFYLKDVLVANEEERRLLQGGMMVRFTFIRKPVDRMKAPCPFKAIQVRPQDPMKYSGTVAKSSGGTLVVFLEILFRQVRVQQMNHTVDPGDRCTVSITWKEMVRAIKEDRTPVGNLVAIERRYNSFFSSPNDSYSEDCCKRCQNDYWPNRNNCERKSLMTNKLALLPFNSDCASIWSDVQPQKSTTSTEDYWDADWYLRTIRMAEMVLSNGSSMYKHN</sequence>
<dbReference type="KEGG" id="goe:100902658"/>
<dbReference type="GeneID" id="100902658"/>
<dbReference type="RefSeq" id="XP_003747621.1">
    <property type="nucleotide sequence ID" value="XM_003747573.2"/>
</dbReference>
<keyword evidence="1" id="KW-1185">Reference proteome</keyword>
<gene>
    <name evidence="2" type="primary">LOC100902658</name>
</gene>
<organism evidence="1 2">
    <name type="scientific">Galendromus occidentalis</name>
    <name type="common">western predatory mite</name>
    <dbReference type="NCBI Taxonomy" id="34638"/>
    <lineage>
        <taxon>Eukaryota</taxon>
        <taxon>Metazoa</taxon>
        <taxon>Ecdysozoa</taxon>
        <taxon>Arthropoda</taxon>
        <taxon>Chelicerata</taxon>
        <taxon>Arachnida</taxon>
        <taxon>Acari</taxon>
        <taxon>Parasitiformes</taxon>
        <taxon>Mesostigmata</taxon>
        <taxon>Gamasina</taxon>
        <taxon>Phytoseioidea</taxon>
        <taxon>Phytoseiidae</taxon>
        <taxon>Typhlodrominae</taxon>
        <taxon>Galendromus</taxon>
    </lineage>
</organism>
<reference evidence="2" key="1">
    <citation type="submission" date="2025-08" db="UniProtKB">
        <authorList>
            <consortium name="RefSeq"/>
        </authorList>
    </citation>
    <scope>IDENTIFICATION</scope>
</reference>
<accession>A0AAJ6QW22</accession>
<dbReference type="Proteomes" id="UP000694867">
    <property type="component" value="Unplaced"/>
</dbReference>
<evidence type="ECO:0000313" key="1">
    <source>
        <dbReference type="Proteomes" id="UP000694867"/>
    </source>
</evidence>
<name>A0AAJ6QW22_9ACAR</name>
<evidence type="ECO:0000313" key="2">
    <source>
        <dbReference type="RefSeq" id="XP_003747621.1"/>
    </source>
</evidence>